<protein>
    <recommendedName>
        <fullName evidence="5">RING-type domain-containing protein</fullName>
    </recommendedName>
</protein>
<evidence type="ECO:0000313" key="3">
    <source>
        <dbReference type="EMBL" id="KAL3683642.1"/>
    </source>
</evidence>
<evidence type="ECO:0000256" key="1">
    <source>
        <dbReference type="SAM" id="Coils"/>
    </source>
</evidence>
<comment type="caution">
    <text evidence="3">The sequence shown here is derived from an EMBL/GenBank/DDBJ whole genome shotgun (WGS) entry which is preliminary data.</text>
</comment>
<feature type="coiled-coil region" evidence="1">
    <location>
        <begin position="289"/>
        <end position="316"/>
    </location>
</feature>
<keyword evidence="4" id="KW-1185">Reference proteome</keyword>
<gene>
    <name evidence="3" type="ORF">R1sor_001664</name>
</gene>
<feature type="region of interest" description="Disordered" evidence="2">
    <location>
        <begin position="42"/>
        <end position="73"/>
    </location>
</feature>
<evidence type="ECO:0000313" key="4">
    <source>
        <dbReference type="Proteomes" id="UP001633002"/>
    </source>
</evidence>
<evidence type="ECO:0000256" key="2">
    <source>
        <dbReference type="SAM" id="MobiDB-lite"/>
    </source>
</evidence>
<feature type="coiled-coil region" evidence="1">
    <location>
        <begin position="438"/>
        <end position="465"/>
    </location>
</feature>
<proteinExistence type="predicted"/>
<organism evidence="3 4">
    <name type="scientific">Riccia sorocarpa</name>
    <dbReference type="NCBI Taxonomy" id="122646"/>
    <lineage>
        <taxon>Eukaryota</taxon>
        <taxon>Viridiplantae</taxon>
        <taxon>Streptophyta</taxon>
        <taxon>Embryophyta</taxon>
        <taxon>Marchantiophyta</taxon>
        <taxon>Marchantiopsida</taxon>
        <taxon>Marchantiidae</taxon>
        <taxon>Marchantiales</taxon>
        <taxon>Ricciaceae</taxon>
        <taxon>Riccia</taxon>
    </lineage>
</organism>
<reference evidence="3 4" key="1">
    <citation type="submission" date="2024-09" db="EMBL/GenBank/DDBJ databases">
        <title>Chromosome-scale assembly of Riccia sorocarpa.</title>
        <authorList>
            <person name="Paukszto L."/>
        </authorList>
    </citation>
    <scope>NUCLEOTIDE SEQUENCE [LARGE SCALE GENOMIC DNA]</scope>
    <source>
        <strain evidence="3">LP-2024</strain>
        <tissue evidence="3">Aerial parts of the thallus</tissue>
    </source>
</reference>
<keyword evidence="1" id="KW-0175">Coiled coil</keyword>
<accession>A0ABD3GWK4</accession>
<sequence length="640" mass="69851">MPPRPKMKARKRGVSPPIDLEVDESFLDRFVDGFEDVAMKRADQDKEAAENQQQIKRACGIRSKRQPVSKDVAGPSGVVSGGAIVPHTAIPGAIVPFREPRGVSDVGQSGGPAVRFSELSVLSLKEITPYLDFTRLKEEGIVHISGKLFSGMDNYDLDISASGLRRSFTFPVMDECTVVVSAVEVEKSFKEMFGKSRMKDAFDTIKSPHLRPDWHEWLSAELKAKLLAYLKTDRGSQAKFREGWTAIVEIMKSNFLAAEAHAGSTDSAPLLLEACSSFGDFQAKWDAKKGQLVRETEKLKTELTKAQGEAEKSRMETVALKEEASVGSVAGSGGSATEPTEALLLSQTLCNRASVGSAALMRLCSIAYGGSVADSGPSATEPPWPLLLSGGSATEPTEALLLSTEALFQQSLQNVQRQLPDIRQMLQETVTKASSVGAPEASNQVLQLQQQLQVKEQELVSIKSAEEKVLKRLKTAKKNVTKLEMALKDMPSGVMVRSDVEAARRLKSGAKLEISQYPPVYVVAESYNVKAKEKPVICTFCRGFISPGLDLRVPLCGHPYHFLVCWRDGCQAVVPVTWVQEFSLNKEINVESLQERLAAAEDTRTMDASKLGFDDGDMEVTGVLAMQAKKKSYSRNLSDA</sequence>
<dbReference type="Proteomes" id="UP001633002">
    <property type="component" value="Unassembled WGS sequence"/>
</dbReference>
<dbReference type="AlphaFoldDB" id="A0ABD3GWK4"/>
<name>A0ABD3GWK4_9MARC</name>
<dbReference type="EMBL" id="JBJQOH010000006">
    <property type="protein sequence ID" value="KAL3683642.1"/>
    <property type="molecule type" value="Genomic_DNA"/>
</dbReference>
<evidence type="ECO:0008006" key="5">
    <source>
        <dbReference type="Google" id="ProtNLM"/>
    </source>
</evidence>